<dbReference type="Pfam" id="PF00005">
    <property type="entry name" value="ABC_tran"/>
    <property type="match status" value="1"/>
</dbReference>
<dbReference type="RefSeq" id="WP_091074750.1">
    <property type="nucleotide sequence ID" value="NZ_LT629799.1"/>
</dbReference>
<name>A0A1H2MQI6_9ACTN</name>
<reference evidence="7" key="1">
    <citation type="submission" date="2016-10" db="EMBL/GenBank/DDBJ databases">
        <authorList>
            <person name="Varghese N."/>
            <person name="Submissions S."/>
        </authorList>
    </citation>
    <scope>NUCLEOTIDE SEQUENCE [LARGE SCALE GENOMIC DNA]</scope>
    <source>
        <strain evidence="7">DSM 21743</strain>
    </source>
</reference>
<evidence type="ECO:0000313" key="6">
    <source>
        <dbReference type="EMBL" id="SDU95181.1"/>
    </source>
</evidence>
<dbReference type="Proteomes" id="UP000198825">
    <property type="component" value="Chromosome I"/>
</dbReference>
<comment type="similarity">
    <text evidence="1">Belongs to the ABC transporter superfamily.</text>
</comment>
<keyword evidence="2" id="KW-0813">Transport</keyword>
<evidence type="ECO:0000256" key="1">
    <source>
        <dbReference type="ARBA" id="ARBA00005417"/>
    </source>
</evidence>
<dbReference type="STRING" id="546874.SAMN04488544_2478"/>
<keyword evidence="7" id="KW-1185">Reference proteome</keyword>
<dbReference type="EMBL" id="LT629799">
    <property type="protein sequence ID" value="SDU95181.1"/>
    <property type="molecule type" value="Genomic_DNA"/>
</dbReference>
<evidence type="ECO:0000256" key="4">
    <source>
        <dbReference type="ARBA" id="ARBA00022840"/>
    </source>
</evidence>
<organism evidence="6 7">
    <name type="scientific">Microlunatus sagamiharensis</name>
    <dbReference type="NCBI Taxonomy" id="546874"/>
    <lineage>
        <taxon>Bacteria</taxon>
        <taxon>Bacillati</taxon>
        <taxon>Actinomycetota</taxon>
        <taxon>Actinomycetes</taxon>
        <taxon>Propionibacteriales</taxon>
        <taxon>Propionibacteriaceae</taxon>
        <taxon>Microlunatus</taxon>
    </lineage>
</organism>
<dbReference type="AlphaFoldDB" id="A0A1H2MQI6"/>
<dbReference type="SMART" id="SM00382">
    <property type="entry name" value="AAA"/>
    <property type="match status" value="1"/>
</dbReference>
<dbReference type="OrthoDB" id="9804819at2"/>
<dbReference type="PROSITE" id="PS50893">
    <property type="entry name" value="ABC_TRANSPORTER_2"/>
    <property type="match status" value="1"/>
</dbReference>
<gene>
    <name evidence="6" type="ORF">SAMN04488544_2478</name>
</gene>
<protein>
    <submittedName>
        <fullName evidence="6">ABC-2 type transport system ATP-binding protein</fullName>
    </submittedName>
</protein>
<dbReference type="PANTHER" id="PTHR43335:SF4">
    <property type="entry name" value="ABC TRANSPORTER, ATP-BINDING PROTEIN"/>
    <property type="match status" value="1"/>
</dbReference>
<evidence type="ECO:0000256" key="2">
    <source>
        <dbReference type="ARBA" id="ARBA00022448"/>
    </source>
</evidence>
<evidence type="ECO:0000256" key="3">
    <source>
        <dbReference type="ARBA" id="ARBA00022741"/>
    </source>
</evidence>
<dbReference type="GO" id="GO:0016887">
    <property type="term" value="F:ATP hydrolysis activity"/>
    <property type="evidence" value="ECO:0007669"/>
    <property type="project" value="InterPro"/>
</dbReference>
<dbReference type="InterPro" id="IPR027417">
    <property type="entry name" value="P-loop_NTPase"/>
</dbReference>
<sequence>MIRFVKDSFVVATDGLTKRFASGGGVDGLDLRVRPGRVYALLGPNGAGKSTTLKLLLGLLVPDAGRVLMWGRPWQRGVLARAGASIDGPALYPHLSAVRNLEVHARLLSLPPGRIRRVLEEVGLTGTGRQRVRTFSTGMRGRLALAVALLGDPELLVLDEPQNGLDPEGVVALRALIRSFAAAGRTVIVSSHLLGEVVQLADDVGVLVDGRLRYQGELAALAPDGDLERAYFTLTTPAAQGRVA</sequence>
<dbReference type="GO" id="GO:0005524">
    <property type="term" value="F:ATP binding"/>
    <property type="evidence" value="ECO:0007669"/>
    <property type="project" value="UniProtKB-KW"/>
</dbReference>
<dbReference type="InterPro" id="IPR003439">
    <property type="entry name" value="ABC_transporter-like_ATP-bd"/>
</dbReference>
<dbReference type="PANTHER" id="PTHR43335">
    <property type="entry name" value="ABC TRANSPORTER, ATP-BINDING PROTEIN"/>
    <property type="match status" value="1"/>
</dbReference>
<dbReference type="SUPFAM" id="SSF52540">
    <property type="entry name" value="P-loop containing nucleoside triphosphate hydrolases"/>
    <property type="match status" value="1"/>
</dbReference>
<evidence type="ECO:0000313" key="7">
    <source>
        <dbReference type="Proteomes" id="UP000198825"/>
    </source>
</evidence>
<accession>A0A1H2MQI6</accession>
<evidence type="ECO:0000259" key="5">
    <source>
        <dbReference type="PROSITE" id="PS50893"/>
    </source>
</evidence>
<keyword evidence="4 6" id="KW-0067">ATP-binding</keyword>
<feature type="domain" description="ABC transporter" evidence="5">
    <location>
        <begin position="11"/>
        <end position="234"/>
    </location>
</feature>
<dbReference type="Gene3D" id="3.40.50.300">
    <property type="entry name" value="P-loop containing nucleotide triphosphate hydrolases"/>
    <property type="match status" value="1"/>
</dbReference>
<dbReference type="InterPro" id="IPR003593">
    <property type="entry name" value="AAA+_ATPase"/>
</dbReference>
<proteinExistence type="inferred from homology"/>
<keyword evidence="3" id="KW-0547">Nucleotide-binding</keyword>